<feature type="transmembrane region" description="Helical" evidence="1">
    <location>
        <begin position="42"/>
        <end position="60"/>
    </location>
</feature>
<protein>
    <recommendedName>
        <fullName evidence="4">DUF3592 domain-containing protein</fullName>
    </recommendedName>
</protein>
<keyword evidence="1" id="KW-1133">Transmembrane helix</keyword>
<organism evidence="2 3">
    <name type="scientific">Candidatus Limivivens merdigallinarum</name>
    <dbReference type="NCBI Taxonomy" id="2840859"/>
    <lineage>
        <taxon>Bacteria</taxon>
        <taxon>Bacillati</taxon>
        <taxon>Bacillota</taxon>
        <taxon>Clostridia</taxon>
        <taxon>Lachnospirales</taxon>
        <taxon>Lachnospiraceae</taxon>
        <taxon>Lachnospiraceae incertae sedis</taxon>
        <taxon>Candidatus Limivivens</taxon>
    </lineage>
</organism>
<dbReference type="EMBL" id="DVFT01000201">
    <property type="protein sequence ID" value="HIQ97614.1"/>
    <property type="molecule type" value="Genomic_DNA"/>
</dbReference>
<sequence>MHKRIRPADEEMGGIWYTLGFVVLWYSGLLSAVRLRGVSMELSIFLIAGLLPLVMAVQSIRKALFYRRKRKEAIQYGNASRGKIVGVMRQTVPYETSRHGTRYRKYYYLNVEVYDTLTGQGREIRSQGYTKPIHRYLRTPNVTVYIDQSGWNYYLEDFEWKTSRKEPDILPFREEFDESGGLSILIKVIFAFLLVMMLLNVFFSQGR</sequence>
<feature type="transmembrane region" description="Helical" evidence="1">
    <location>
        <begin position="12"/>
        <end position="30"/>
    </location>
</feature>
<gene>
    <name evidence="2" type="ORF">IAB26_13785</name>
</gene>
<dbReference type="AlphaFoldDB" id="A0A9D0ZXG7"/>
<dbReference type="Proteomes" id="UP000886886">
    <property type="component" value="Unassembled WGS sequence"/>
</dbReference>
<keyword evidence="1" id="KW-0812">Transmembrane</keyword>
<reference evidence="2" key="2">
    <citation type="journal article" date="2021" name="PeerJ">
        <title>Extensive microbial diversity within the chicken gut microbiome revealed by metagenomics and culture.</title>
        <authorList>
            <person name="Gilroy R."/>
            <person name="Ravi A."/>
            <person name="Getino M."/>
            <person name="Pursley I."/>
            <person name="Horton D.L."/>
            <person name="Alikhan N.F."/>
            <person name="Baker D."/>
            <person name="Gharbi K."/>
            <person name="Hall N."/>
            <person name="Watson M."/>
            <person name="Adriaenssens E.M."/>
            <person name="Foster-Nyarko E."/>
            <person name="Jarju S."/>
            <person name="Secka A."/>
            <person name="Antonio M."/>
            <person name="Oren A."/>
            <person name="Chaudhuri R.R."/>
            <person name="La Ragione R."/>
            <person name="Hildebrand F."/>
            <person name="Pallen M.J."/>
        </authorList>
    </citation>
    <scope>NUCLEOTIDE SEQUENCE</scope>
    <source>
        <strain evidence="2">ChiSjej3B21-11622</strain>
    </source>
</reference>
<comment type="caution">
    <text evidence="2">The sequence shown here is derived from an EMBL/GenBank/DDBJ whole genome shotgun (WGS) entry which is preliminary data.</text>
</comment>
<proteinExistence type="predicted"/>
<keyword evidence="1" id="KW-0472">Membrane</keyword>
<evidence type="ECO:0008006" key="4">
    <source>
        <dbReference type="Google" id="ProtNLM"/>
    </source>
</evidence>
<feature type="transmembrane region" description="Helical" evidence="1">
    <location>
        <begin position="182"/>
        <end position="203"/>
    </location>
</feature>
<reference evidence="2" key="1">
    <citation type="submission" date="2020-10" db="EMBL/GenBank/DDBJ databases">
        <authorList>
            <person name="Gilroy R."/>
        </authorList>
    </citation>
    <scope>NUCLEOTIDE SEQUENCE</scope>
    <source>
        <strain evidence="2">ChiSjej3B21-11622</strain>
    </source>
</reference>
<name>A0A9D0ZXG7_9FIRM</name>
<evidence type="ECO:0000313" key="3">
    <source>
        <dbReference type="Proteomes" id="UP000886886"/>
    </source>
</evidence>
<accession>A0A9D0ZXG7</accession>
<evidence type="ECO:0000256" key="1">
    <source>
        <dbReference type="SAM" id="Phobius"/>
    </source>
</evidence>
<evidence type="ECO:0000313" key="2">
    <source>
        <dbReference type="EMBL" id="HIQ97614.1"/>
    </source>
</evidence>